<sequence>MNRILTTFITTLWMGMASFASFAAESQAQTQRSYAQMLELGEIRMAVPYERTIYVESKKQILGDAPEIAKYLGLYLSKKYQKPIKVTLVPSTPGNLINALEEGKADFVLIYSSEYDKQLKAGKYLRYTRPHFEESLIVSKSGTDPINSLLDLSGQDVCVSRFKDIKALLDANQTLIKSGRKPINIYQDKHALDDEDFLQMLNAGLISNTFVASWKAQLWKPYFTNLQLNEQTISPGGSPGDLVVSAGDKNLADDVLSFASSPDIEDALKIYRKNQFNQRKDALKSPVTPEEWSRFESMINFFRLYGHQNQLDPLFLASLGFQESMLNQSAVSPTGAIGVMQLLPSTGDSLGVGNIHLLEPNIHAGAKYMSSLLYALSIEGDLSDMERNFFGVAAYNAGPNNIRKARALAKTMGFDPNKWFDNVEMATAKLFGIETFLYVRSVYKYYVVYDIRQRNIPITQENLIPDRLIK</sequence>
<evidence type="ECO:0000313" key="5">
    <source>
        <dbReference type="Proteomes" id="UP000503312"/>
    </source>
</evidence>
<dbReference type="InterPro" id="IPR023346">
    <property type="entry name" value="Lysozyme-like_dom_sf"/>
</dbReference>
<dbReference type="Proteomes" id="UP000503312">
    <property type="component" value="Chromosome"/>
</dbReference>
<dbReference type="CDD" id="cd13403">
    <property type="entry name" value="MLTF-like"/>
    <property type="match status" value="1"/>
</dbReference>
<dbReference type="Gene3D" id="1.10.530.10">
    <property type="match status" value="1"/>
</dbReference>
<dbReference type="Gene3D" id="3.40.190.10">
    <property type="entry name" value="Periplasmic binding protein-like II"/>
    <property type="match status" value="2"/>
</dbReference>
<evidence type="ECO:0000259" key="3">
    <source>
        <dbReference type="Pfam" id="PF01464"/>
    </source>
</evidence>
<evidence type="ECO:0000256" key="2">
    <source>
        <dbReference type="SAM" id="SignalP"/>
    </source>
</evidence>
<keyword evidence="5" id="KW-1185">Reference proteome</keyword>
<comment type="similarity">
    <text evidence="1">Belongs to the transglycosylase Slt family.</text>
</comment>
<dbReference type="SUPFAM" id="SSF53955">
    <property type="entry name" value="Lysozyme-like"/>
    <property type="match status" value="1"/>
</dbReference>
<reference evidence="4 5" key="1">
    <citation type="submission" date="2018-04" db="EMBL/GenBank/DDBJ databases">
        <title>Polynucleobacter sp. UH21B genome.</title>
        <authorList>
            <person name="Hahn M.W."/>
        </authorList>
    </citation>
    <scope>NUCLEOTIDE SEQUENCE [LARGE SCALE GENOMIC DNA]</scope>
    <source>
        <strain evidence="4 5">MWH-UH21B</strain>
    </source>
</reference>
<dbReference type="KEGG" id="ptrp:DCO17_08195"/>
<evidence type="ECO:0000256" key="1">
    <source>
        <dbReference type="ARBA" id="ARBA00007734"/>
    </source>
</evidence>
<feature type="chain" id="PRO_5026998733" description="Transglycosylase SLT domain-containing protein" evidence="2">
    <location>
        <begin position="24"/>
        <end position="470"/>
    </location>
</feature>
<dbReference type="PANTHER" id="PTHR37423">
    <property type="entry name" value="SOLUBLE LYTIC MUREIN TRANSGLYCOSYLASE-RELATED"/>
    <property type="match status" value="1"/>
</dbReference>
<dbReference type="Pfam" id="PF01464">
    <property type="entry name" value="SLT"/>
    <property type="match status" value="1"/>
</dbReference>
<dbReference type="PANTHER" id="PTHR37423:SF2">
    <property type="entry name" value="MEMBRANE-BOUND LYTIC MUREIN TRANSGLYCOSYLASE C"/>
    <property type="match status" value="1"/>
</dbReference>
<dbReference type="AlphaFoldDB" id="A0A6M9Q4Q1"/>
<gene>
    <name evidence="4" type="ORF">DCO17_08195</name>
</gene>
<protein>
    <recommendedName>
        <fullName evidence="3">Transglycosylase SLT domain-containing protein</fullName>
    </recommendedName>
</protein>
<feature type="domain" description="Transglycosylase SLT" evidence="3">
    <location>
        <begin position="305"/>
        <end position="411"/>
    </location>
</feature>
<organism evidence="4 5">
    <name type="scientific">Polynucleobacter tropicus</name>
    <dbReference type="NCBI Taxonomy" id="1743174"/>
    <lineage>
        <taxon>Bacteria</taxon>
        <taxon>Pseudomonadati</taxon>
        <taxon>Pseudomonadota</taxon>
        <taxon>Betaproteobacteria</taxon>
        <taxon>Burkholderiales</taxon>
        <taxon>Burkholderiaceae</taxon>
        <taxon>Polynucleobacter</taxon>
    </lineage>
</organism>
<dbReference type="EMBL" id="CP028942">
    <property type="protein sequence ID" value="QKM65216.1"/>
    <property type="molecule type" value="Genomic_DNA"/>
</dbReference>
<feature type="signal peptide" evidence="2">
    <location>
        <begin position="1"/>
        <end position="23"/>
    </location>
</feature>
<dbReference type="RefSeq" id="WP_173956253.1">
    <property type="nucleotide sequence ID" value="NZ_CP028942.1"/>
</dbReference>
<name>A0A6M9Q4Q1_9BURK</name>
<keyword evidence="2" id="KW-0732">Signal</keyword>
<accession>A0A6M9Q4Q1</accession>
<dbReference type="InterPro" id="IPR008258">
    <property type="entry name" value="Transglycosylase_SLT_dom_1"/>
</dbReference>
<proteinExistence type="inferred from homology"/>
<dbReference type="SUPFAM" id="SSF53850">
    <property type="entry name" value="Periplasmic binding protein-like II"/>
    <property type="match status" value="1"/>
</dbReference>
<evidence type="ECO:0000313" key="4">
    <source>
        <dbReference type="EMBL" id="QKM65216.1"/>
    </source>
</evidence>